<organism evidence="7 8">
    <name type="scientific">Naumovozyma dairenensis (strain ATCC 10597 / BCRC 20456 / CBS 421 / NBRC 0211 / NRRL Y-12639)</name>
    <name type="common">Saccharomyces dairenensis</name>
    <dbReference type="NCBI Taxonomy" id="1071378"/>
    <lineage>
        <taxon>Eukaryota</taxon>
        <taxon>Fungi</taxon>
        <taxon>Dikarya</taxon>
        <taxon>Ascomycota</taxon>
        <taxon>Saccharomycotina</taxon>
        <taxon>Saccharomycetes</taxon>
        <taxon>Saccharomycetales</taxon>
        <taxon>Saccharomycetaceae</taxon>
        <taxon>Naumovozyma</taxon>
    </lineage>
</organism>
<dbReference type="GO" id="GO:0006493">
    <property type="term" value="P:protein O-linked glycosylation"/>
    <property type="evidence" value="ECO:0007669"/>
    <property type="project" value="EnsemblFungi"/>
</dbReference>
<dbReference type="AlphaFoldDB" id="G0W9J9"/>
<protein>
    <recommendedName>
        <fullName evidence="6">LicD/FKTN/FKRP nucleotidyltransferase domain-containing protein</fullName>
    </recommendedName>
</protein>
<evidence type="ECO:0000313" key="7">
    <source>
        <dbReference type="EMBL" id="CCD24460.1"/>
    </source>
</evidence>
<dbReference type="InterPro" id="IPR007074">
    <property type="entry name" value="LicD/FKTN/FKRP_NTP_transf"/>
</dbReference>
<dbReference type="KEGG" id="ndi:NDAI_0D01460"/>
<evidence type="ECO:0000256" key="3">
    <source>
        <dbReference type="ARBA" id="ARBA00022989"/>
    </source>
</evidence>
<dbReference type="eggNOG" id="ENOG502QREF">
    <property type="taxonomic scope" value="Eukaryota"/>
</dbReference>
<dbReference type="GO" id="GO:0016020">
    <property type="term" value="C:membrane"/>
    <property type="evidence" value="ECO:0007669"/>
    <property type="project" value="UniProtKB-SubCell"/>
</dbReference>
<dbReference type="PANTHER" id="PTHR15407">
    <property type="entry name" value="FUKUTIN-RELATED"/>
    <property type="match status" value="1"/>
</dbReference>
<sequence length="1071" mass="124599">MTEKKKQFYRKSSRFIIPILSKLNATHLRQALASLIVIQFIITAIIWSTYNSTSVSLTTNSLSSSSSSSPIPLLFSGGGSFFDAISSFSPFSSSSSQAVDDAPKFISTAEPIEVEDDIGYAAALYRKIKFDTKPTWIDDYTLKKNLLTVNVGPRRGQRLKHTDELRFYDFDPRLSWSVYLHYLLSQNYTSILNEASNSQFDFTQPFDAQSTNASASPRTTYTNLNHKVTMPFSWYDWTDFHELNKIIALEKAEIRCEFMFNSAFDIETLSAIETEIDETLFLNDRDKYDNKKWYRLARKSSVRHESTKIDKVCEKINPEDTYVNLRNSSIPKKLPRFTTQFKIKRLFDKLRPEVFQLQARNYILTTQKHPLSLTIVANNNASYQINLEQNERLNLVESNLLRNFVEDYQNSPEFLKEVPMDSLSTIDSELPSGKITPEGANVEYDLVFNHYKVFQDFLDNEDIAKIFKVDIPETDKSFFDYDLVHLQHEDFEFDVEAKIKELESIPESELSPHFKQYLESLKVSSWTIPTLQKKYFEEAGQLQQFKGMGHHRDQRFFNGDNLINDEQEYFGRLNSMIRTFQKFTRSNGLISWLSHGTLYGYLYNGHSFPWDNDFDLQLPIKHLHLLAQYFNQSLILEDPREGNGRYLIDIGTSITVRTNGNGKNNIDARLVDVDTGLYIDLTGLSVSNGEVRENFADWMKKKAKELHINLDKEKVYDESEVKDLDKFDGKDLRKLNCTQLVTWIEKHQEKFSKNDLDKAREAVKKETVDIPKSRSGSKNLNPRERYEVNKKLQLFNCRNNHYTNLELVSPLINTVFHGVPALIPSKYIASLKKEYGVPKEYYYLTFEKMTFLPELRGWFKTHYIDRCSNLHGWFPPKFTKLPNTDSLKNISFPAVKTLYQNIQKAGYIDMFANHFNCFHATSYRLKELEIQYGADLTPEQKRIYLHDLRTNVAPKLNSPAKDPIIFQYERHIYNRLLRKINDTTVVAALENSIQMEHVSKVWELTMALKHKKFDIFNITRVVRIPSPDGLSYHEKIDNVDLNQVGNQLFANYNGSKIQIFDKDPVLDFQTL</sequence>
<dbReference type="STRING" id="1071378.G0W9J9"/>
<dbReference type="EMBL" id="HE580270">
    <property type="protein sequence ID" value="CCD24460.1"/>
    <property type="molecule type" value="Genomic_DNA"/>
</dbReference>
<dbReference type="HOGENOM" id="CLU_008074_0_0_1"/>
<dbReference type="OrthoDB" id="444255at2759"/>
<keyword evidence="3 5" id="KW-1133">Transmembrane helix</keyword>
<dbReference type="GO" id="GO:0008047">
    <property type="term" value="F:enzyme activator activity"/>
    <property type="evidence" value="ECO:0007669"/>
    <property type="project" value="EnsemblFungi"/>
</dbReference>
<feature type="domain" description="LicD/FKTN/FKRP nucleotidyltransferase" evidence="6">
    <location>
        <begin position="584"/>
        <end position="836"/>
    </location>
</feature>
<dbReference type="OMA" id="PEVYQLQ"/>
<gene>
    <name evidence="7" type="primary">NDAI0D01460</name>
    <name evidence="7" type="ordered locus">NDAI_0D01460</name>
</gene>
<keyword evidence="8" id="KW-1185">Reference proteome</keyword>
<evidence type="ECO:0000256" key="2">
    <source>
        <dbReference type="ARBA" id="ARBA00022692"/>
    </source>
</evidence>
<evidence type="ECO:0000259" key="6">
    <source>
        <dbReference type="Pfam" id="PF04991"/>
    </source>
</evidence>
<proteinExistence type="predicted"/>
<reference evidence="7 8" key="1">
    <citation type="journal article" date="2011" name="Proc. Natl. Acad. Sci. U.S.A.">
        <title>Evolutionary erosion of yeast sex chromosomes by mating-type switching accidents.</title>
        <authorList>
            <person name="Gordon J.L."/>
            <person name="Armisen D."/>
            <person name="Proux-Wera E."/>
            <person name="Oheigeartaigh S.S."/>
            <person name="Byrne K.P."/>
            <person name="Wolfe K.H."/>
        </authorList>
    </citation>
    <scope>NUCLEOTIDE SEQUENCE [LARGE SCALE GENOMIC DNA]</scope>
    <source>
        <strain evidence="8">ATCC 10597 / BCRC 20456 / CBS 421 / NBRC 0211 / NRRL Y-12639</strain>
    </source>
</reference>
<dbReference type="RefSeq" id="XP_003669703.1">
    <property type="nucleotide sequence ID" value="XM_003669655.1"/>
</dbReference>
<feature type="transmembrane region" description="Helical" evidence="5">
    <location>
        <begin position="31"/>
        <end position="50"/>
    </location>
</feature>
<evidence type="ECO:0000313" key="8">
    <source>
        <dbReference type="Proteomes" id="UP000000689"/>
    </source>
</evidence>
<dbReference type="GO" id="GO:0005794">
    <property type="term" value="C:Golgi apparatus"/>
    <property type="evidence" value="ECO:0007669"/>
    <property type="project" value="EnsemblFungi"/>
</dbReference>
<dbReference type="GO" id="GO:0006487">
    <property type="term" value="P:protein N-linked glycosylation"/>
    <property type="evidence" value="ECO:0007669"/>
    <property type="project" value="EnsemblFungi"/>
</dbReference>
<keyword evidence="2 5" id="KW-0812">Transmembrane</keyword>
<dbReference type="GeneID" id="11494964"/>
<dbReference type="Pfam" id="PF04991">
    <property type="entry name" value="LicD"/>
    <property type="match status" value="1"/>
</dbReference>
<dbReference type="InterPro" id="IPR009644">
    <property type="entry name" value="FKTN/MNN4/W02B3.4-1"/>
</dbReference>
<evidence type="ECO:0000256" key="4">
    <source>
        <dbReference type="ARBA" id="ARBA00023136"/>
    </source>
</evidence>
<dbReference type="Proteomes" id="UP000000689">
    <property type="component" value="Chromosome 4"/>
</dbReference>
<evidence type="ECO:0000256" key="1">
    <source>
        <dbReference type="ARBA" id="ARBA00004167"/>
    </source>
</evidence>
<dbReference type="PANTHER" id="PTHR15407:SF28">
    <property type="entry name" value="RIBITOL-5-PHOSPHATE TRANSFERASE FKTN"/>
    <property type="match status" value="1"/>
</dbReference>
<accession>G0W9J9</accession>
<evidence type="ECO:0000256" key="5">
    <source>
        <dbReference type="SAM" id="Phobius"/>
    </source>
</evidence>
<name>G0W9J9_NAUDC</name>
<keyword evidence="4 5" id="KW-0472">Membrane</keyword>
<comment type="subcellular location">
    <subcellularLocation>
        <location evidence="1">Membrane</location>
        <topology evidence="1">Single-pass membrane protein</topology>
    </subcellularLocation>
</comment>